<keyword evidence="3" id="KW-1185">Reference proteome</keyword>
<comment type="caution">
    <text evidence="2">The sequence shown here is derived from an EMBL/GenBank/DDBJ whole genome shotgun (WGS) entry which is preliminary data.</text>
</comment>
<dbReference type="EMBL" id="JADOER010000008">
    <property type="protein sequence ID" value="MBT9312409.1"/>
    <property type="molecule type" value="Genomic_DNA"/>
</dbReference>
<organism evidence="2 3">
    <name type="scientific">Leptothoe kymatousa TAU-MAC 1615</name>
    <dbReference type="NCBI Taxonomy" id="2364775"/>
    <lineage>
        <taxon>Bacteria</taxon>
        <taxon>Bacillati</taxon>
        <taxon>Cyanobacteriota</taxon>
        <taxon>Cyanophyceae</taxon>
        <taxon>Nodosilineales</taxon>
        <taxon>Cymatolegaceae</taxon>
        <taxon>Leptothoe</taxon>
        <taxon>Leptothoe kymatousa</taxon>
    </lineage>
</organism>
<protein>
    <submittedName>
        <fullName evidence="2">Uncharacterized protein</fullName>
    </submittedName>
</protein>
<proteinExistence type="predicted"/>
<accession>A0ABS5Y3J8</accession>
<gene>
    <name evidence="2" type="ORF">IXB28_09345</name>
</gene>
<feature type="signal peptide" evidence="1">
    <location>
        <begin position="1"/>
        <end position="27"/>
    </location>
</feature>
<name>A0ABS5Y3J8_9CYAN</name>
<dbReference type="Proteomes" id="UP001196661">
    <property type="component" value="Unassembled WGS sequence"/>
</dbReference>
<feature type="chain" id="PRO_5045798384" evidence="1">
    <location>
        <begin position="28"/>
        <end position="244"/>
    </location>
</feature>
<reference evidence="2 3" key="1">
    <citation type="journal article" date="2021" name="Mar. Drugs">
        <title>Genome Reduction and Secondary Metabolism of the Marine Sponge-Associated Cyanobacterium Leptothoe.</title>
        <authorList>
            <person name="Konstantinou D."/>
            <person name="Popin R.V."/>
            <person name="Fewer D.P."/>
            <person name="Sivonen K."/>
            <person name="Gkelis S."/>
        </authorList>
    </citation>
    <scope>NUCLEOTIDE SEQUENCE [LARGE SCALE GENOMIC DNA]</scope>
    <source>
        <strain evidence="2 3">TAU-MAC 1615</strain>
    </source>
</reference>
<evidence type="ECO:0000256" key="1">
    <source>
        <dbReference type="SAM" id="SignalP"/>
    </source>
</evidence>
<evidence type="ECO:0000313" key="2">
    <source>
        <dbReference type="EMBL" id="MBT9312409.1"/>
    </source>
</evidence>
<keyword evidence="1" id="KW-0732">Signal</keyword>
<evidence type="ECO:0000313" key="3">
    <source>
        <dbReference type="Proteomes" id="UP001196661"/>
    </source>
</evidence>
<sequence>MQKIRGLVFGVLLCTFLVLSTCKVAMAQAISTELDVALTSFYDNPEEQKQKVDVLKTIGFDVSIPLNVKDLSHEQLGSGTFQSADLDFSDSIPNVPNTDARIAFSGPLTTVNGQPATSILYAVVAGKPNESSCPISIEDTQISFFDSESEANDRGEKLSNQGYLVYVSVDKKAQMKALEKINELNCRPDARGIVVDGATQKVTVDFSDVSSLLPRQFQQAAKNSPFVYSPKGRSIYLANARKVY</sequence>